<dbReference type="PANTHER" id="PTHR10460:SF10">
    <property type="entry name" value="PROTEIN ABIL3"/>
    <property type="match status" value="1"/>
</dbReference>
<comment type="caution">
    <text evidence="4">The sequence shown here is derived from an EMBL/GenBank/DDBJ whole genome shotgun (WGS) entry which is preliminary data.</text>
</comment>
<dbReference type="AlphaFoldDB" id="A0A9Q0GVS1"/>
<evidence type="ECO:0000256" key="3">
    <source>
        <dbReference type="SAM" id="MobiDB-lite"/>
    </source>
</evidence>
<feature type="compositionally biased region" description="Basic and acidic residues" evidence="3">
    <location>
        <begin position="387"/>
        <end position="400"/>
    </location>
</feature>
<keyword evidence="5" id="KW-1185">Reference proteome</keyword>
<name>A0A9Q0GVS1_9MAGN</name>
<evidence type="ECO:0008006" key="6">
    <source>
        <dbReference type="Google" id="ProtNLM"/>
    </source>
</evidence>
<evidence type="ECO:0000313" key="4">
    <source>
        <dbReference type="EMBL" id="KAJ4953395.1"/>
    </source>
</evidence>
<dbReference type="InterPro" id="IPR028457">
    <property type="entry name" value="ABI"/>
</dbReference>
<evidence type="ECO:0000313" key="5">
    <source>
        <dbReference type="Proteomes" id="UP001141806"/>
    </source>
</evidence>
<comment type="function">
    <text evidence="2">Involved in regulation of actin and microtubule organization. Part of a WAVE complex that activates the Arp2/3 complex.</text>
</comment>
<dbReference type="PANTHER" id="PTHR10460">
    <property type="entry name" value="ABL INTERACTOR FAMILY MEMBER"/>
    <property type="match status" value="1"/>
</dbReference>
<evidence type="ECO:0000256" key="1">
    <source>
        <dbReference type="ARBA" id="ARBA00010020"/>
    </source>
</evidence>
<dbReference type="Gene3D" id="6.10.140.1620">
    <property type="match status" value="1"/>
</dbReference>
<dbReference type="OrthoDB" id="1927036at2759"/>
<feature type="compositionally biased region" description="Low complexity" evidence="3">
    <location>
        <begin position="314"/>
        <end position="324"/>
    </location>
</feature>
<protein>
    <recommendedName>
        <fullName evidence="6">Protein ABIL2</fullName>
    </recommendedName>
</protein>
<sequence length="429" mass="48911">MTYRHRQGGRKPQLQALGPRTSSASPSPPSLLYYLFLDLPESPFGLRRFSLLDLLGFQKFWFDQIKWQRLVLLRRPPLHSPEQTPVGVLLLHLTGLGYRRPSLFLWILEGRTVHFLPSRKKMPSSSASSVQHESSTYDEQSMQQSLLFSDSLKDLKNLRTQLYSAAEYFELSYTNDDQKQMVMDMLKDYAVKALVNTVDHLGSVTFKVNGFLDEKVDEVLGTELRVSCIEQRLRTCQTYIDLEGLSQQSLVIPTPNYHKRYILPVGETMRGSGCAASKYQGSSLDNEVDRHHFKNAVQATIRETPSLLVRKGCSPSPSQRPSQPGTFSFTEKRTVSPPRSSFPLLRSGSLISRPANALRSQTTMPTSNNARRQYPSQSMKLSSVRLPPEKDSPKENEHNPSKSKRLLKSLLSRRKSKKDDMLYTYLDEY</sequence>
<dbReference type="Proteomes" id="UP001141806">
    <property type="component" value="Unassembled WGS sequence"/>
</dbReference>
<evidence type="ECO:0000256" key="2">
    <source>
        <dbReference type="ARBA" id="ARBA00025223"/>
    </source>
</evidence>
<feature type="region of interest" description="Disordered" evidence="3">
    <location>
        <begin position="307"/>
        <end position="414"/>
    </location>
</feature>
<dbReference type="EMBL" id="JAMYWD010000012">
    <property type="protein sequence ID" value="KAJ4953395.1"/>
    <property type="molecule type" value="Genomic_DNA"/>
</dbReference>
<feature type="compositionally biased region" description="Polar residues" evidence="3">
    <location>
        <begin position="358"/>
        <end position="381"/>
    </location>
</feature>
<comment type="similarity">
    <text evidence="1">Belongs to the ABI family.</text>
</comment>
<accession>A0A9Q0GVS1</accession>
<feature type="compositionally biased region" description="Low complexity" evidence="3">
    <location>
        <begin position="336"/>
        <end position="350"/>
    </location>
</feature>
<proteinExistence type="inferred from homology"/>
<feature type="compositionally biased region" description="Basic residues" evidence="3">
    <location>
        <begin position="401"/>
        <end position="414"/>
    </location>
</feature>
<gene>
    <name evidence="4" type="ORF">NE237_030227</name>
</gene>
<reference evidence="4" key="1">
    <citation type="journal article" date="2023" name="Plant J.">
        <title>The genome of the king protea, Protea cynaroides.</title>
        <authorList>
            <person name="Chang J."/>
            <person name="Duong T.A."/>
            <person name="Schoeman C."/>
            <person name="Ma X."/>
            <person name="Roodt D."/>
            <person name="Barker N."/>
            <person name="Li Z."/>
            <person name="Van de Peer Y."/>
            <person name="Mizrachi E."/>
        </authorList>
    </citation>
    <scope>NUCLEOTIDE SEQUENCE</scope>
    <source>
        <tissue evidence="4">Young leaves</tissue>
    </source>
</reference>
<organism evidence="4 5">
    <name type="scientific">Protea cynaroides</name>
    <dbReference type="NCBI Taxonomy" id="273540"/>
    <lineage>
        <taxon>Eukaryota</taxon>
        <taxon>Viridiplantae</taxon>
        <taxon>Streptophyta</taxon>
        <taxon>Embryophyta</taxon>
        <taxon>Tracheophyta</taxon>
        <taxon>Spermatophyta</taxon>
        <taxon>Magnoliopsida</taxon>
        <taxon>Proteales</taxon>
        <taxon>Proteaceae</taxon>
        <taxon>Protea</taxon>
    </lineage>
</organism>
<feature type="region of interest" description="Disordered" evidence="3">
    <location>
        <begin position="1"/>
        <end position="26"/>
    </location>
</feature>